<evidence type="ECO:0000259" key="6">
    <source>
        <dbReference type="PROSITE" id="PS50054"/>
    </source>
</evidence>
<feature type="region of interest" description="Disordered" evidence="5">
    <location>
        <begin position="1"/>
        <end position="48"/>
    </location>
</feature>
<feature type="domain" description="Tyrosine-protein phosphatase" evidence="6">
    <location>
        <begin position="180"/>
        <end position="338"/>
    </location>
</feature>
<evidence type="ECO:0000313" key="7">
    <source>
        <dbReference type="EMBL" id="KAJ8032605.1"/>
    </source>
</evidence>
<dbReference type="PANTHER" id="PTHR10159">
    <property type="entry name" value="DUAL SPECIFICITY PROTEIN PHOSPHATASE"/>
    <property type="match status" value="1"/>
</dbReference>
<dbReference type="SUPFAM" id="SSF52799">
    <property type="entry name" value="(Phosphotyrosine protein) phosphatases II"/>
    <property type="match status" value="1"/>
</dbReference>
<dbReference type="EC" id="3.1.3.48" evidence="2"/>
<evidence type="ECO:0000256" key="3">
    <source>
        <dbReference type="ARBA" id="ARBA00022801"/>
    </source>
</evidence>
<organism evidence="7 8">
    <name type="scientific">Holothuria leucospilota</name>
    <name type="common">Black long sea cucumber</name>
    <name type="synonym">Mertensiothuria leucospilota</name>
    <dbReference type="NCBI Taxonomy" id="206669"/>
    <lineage>
        <taxon>Eukaryota</taxon>
        <taxon>Metazoa</taxon>
        <taxon>Echinodermata</taxon>
        <taxon>Eleutherozoa</taxon>
        <taxon>Echinozoa</taxon>
        <taxon>Holothuroidea</taxon>
        <taxon>Aspidochirotacea</taxon>
        <taxon>Aspidochirotida</taxon>
        <taxon>Holothuriidae</taxon>
        <taxon>Holothuria</taxon>
    </lineage>
</organism>
<comment type="similarity">
    <text evidence="1">Belongs to the protein-tyrosine phosphatase family. Non-receptor class dual specificity subfamily.</text>
</comment>
<dbReference type="GO" id="GO:0008330">
    <property type="term" value="F:protein tyrosine/threonine phosphatase activity"/>
    <property type="evidence" value="ECO:0007669"/>
    <property type="project" value="TreeGrafter"/>
</dbReference>
<dbReference type="GO" id="GO:0005737">
    <property type="term" value="C:cytoplasm"/>
    <property type="evidence" value="ECO:0007669"/>
    <property type="project" value="TreeGrafter"/>
</dbReference>
<feature type="region of interest" description="Disordered" evidence="5">
    <location>
        <begin position="65"/>
        <end position="127"/>
    </location>
</feature>
<dbReference type="PANTHER" id="PTHR10159:SF533">
    <property type="entry name" value="TYROSINE-PROTEIN PHOSPHATASE VHP-1"/>
    <property type="match status" value="1"/>
</dbReference>
<dbReference type="CDD" id="cd14498">
    <property type="entry name" value="DSP"/>
    <property type="match status" value="1"/>
</dbReference>
<feature type="region of interest" description="Disordered" evidence="5">
    <location>
        <begin position="341"/>
        <end position="366"/>
    </location>
</feature>
<accession>A0A9Q1BTQ6</accession>
<protein>
    <recommendedName>
        <fullName evidence="2">protein-tyrosine-phosphatase</fullName>
        <ecNumber evidence="2">3.1.3.48</ecNumber>
    </recommendedName>
</protein>
<evidence type="ECO:0000313" key="8">
    <source>
        <dbReference type="Proteomes" id="UP001152320"/>
    </source>
</evidence>
<feature type="compositionally biased region" description="Polar residues" evidence="5">
    <location>
        <begin position="8"/>
        <end position="17"/>
    </location>
</feature>
<dbReference type="AlphaFoldDB" id="A0A9Q1BTQ6"/>
<dbReference type="GO" id="GO:0017017">
    <property type="term" value="F:MAP kinase tyrosine/serine/threonine phosphatase activity"/>
    <property type="evidence" value="ECO:0007669"/>
    <property type="project" value="TreeGrafter"/>
</dbReference>
<reference evidence="7" key="1">
    <citation type="submission" date="2021-10" db="EMBL/GenBank/DDBJ databases">
        <title>Tropical sea cucumber genome reveals ecological adaptation and Cuvierian tubules defense mechanism.</title>
        <authorList>
            <person name="Chen T."/>
        </authorList>
    </citation>
    <scope>NUCLEOTIDE SEQUENCE</scope>
    <source>
        <strain evidence="7">Nanhai2018</strain>
        <tissue evidence="7">Muscle</tissue>
    </source>
</reference>
<dbReference type="InterPro" id="IPR020422">
    <property type="entry name" value="TYR_PHOSPHATASE_DUAL_dom"/>
</dbReference>
<dbReference type="PROSITE" id="PS50054">
    <property type="entry name" value="TYR_PHOSPHATASE_DUAL"/>
    <property type="match status" value="1"/>
</dbReference>
<dbReference type="InterPro" id="IPR029021">
    <property type="entry name" value="Prot-tyrosine_phosphatase-like"/>
</dbReference>
<dbReference type="Gene3D" id="3.90.190.10">
    <property type="entry name" value="Protein tyrosine phosphatase superfamily"/>
    <property type="match status" value="1"/>
</dbReference>
<dbReference type="Proteomes" id="UP001152320">
    <property type="component" value="Chromosome 12"/>
</dbReference>
<keyword evidence="8" id="KW-1185">Reference proteome</keyword>
<dbReference type="GO" id="GO:0033550">
    <property type="term" value="F:MAP kinase tyrosine phosphatase activity"/>
    <property type="evidence" value="ECO:0007669"/>
    <property type="project" value="TreeGrafter"/>
</dbReference>
<dbReference type="InterPro" id="IPR000340">
    <property type="entry name" value="Dual-sp_phosphatase_cat-dom"/>
</dbReference>
<dbReference type="SMART" id="SM00195">
    <property type="entry name" value="DSPc"/>
    <property type="match status" value="1"/>
</dbReference>
<dbReference type="OrthoDB" id="2017893at2759"/>
<name>A0A9Q1BTQ6_HOLLE</name>
<dbReference type="EMBL" id="JAIZAY010000012">
    <property type="protein sequence ID" value="KAJ8032605.1"/>
    <property type="molecule type" value="Genomic_DNA"/>
</dbReference>
<dbReference type="Pfam" id="PF00782">
    <property type="entry name" value="DSPc"/>
    <property type="match status" value="1"/>
</dbReference>
<dbReference type="GO" id="GO:0043409">
    <property type="term" value="P:negative regulation of MAPK cascade"/>
    <property type="evidence" value="ECO:0007669"/>
    <property type="project" value="TreeGrafter"/>
</dbReference>
<feature type="compositionally biased region" description="Low complexity" evidence="5">
    <location>
        <begin position="103"/>
        <end position="127"/>
    </location>
</feature>
<evidence type="ECO:0000256" key="2">
    <source>
        <dbReference type="ARBA" id="ARBA00013064"/>
    </source>
</evidence>
<evidence type="ECO:0000256" key="1">
    <source>
        <dbReference type="ARBA" id="ARBA00008601"/>
    </source>
</evidence>
<comment type="caution">
    <text evidence="7">The sequence shown here is derived from an EMBL/GenBank/DDBJ whole genome shotgun (WGS) entry which is preliminary data.</text>
</comment>
<evidence type="ECO:0000256" key="4">
    <source>
        <dbReference type="ARBA" id="ARBA00022912"/>
    </source>
</evidence>
<gene>
    <name evidence="7" type="ORF">HOLleu_26171</name>
</gene>
<sequence>MATWISGERQQTRSCSVGPTRRKLAGNTHTEVTRHRSNSERTYPSNSCYSCPDLAAVKREVSLRQPKVTSEPHKELQASASLCEGHTSPKQGAVDKYSRHIQSPTSRPSSCTDRSSSRGSATVGNSQSSRKLSCVSSCRSSSEVDCISFDEELDLSKVIPEIRIDISARCSPMVPYKDQNIVEILDFLFLGDIEAASREPLLCRLTIEYLVDVSNLTPQQMRRSVKLKDCPCLCPSERKHTRRRLTVVIDETFSEDIEQYFEEINSFIEGARKTGNKVLLFCVNGRTVSPTLVIQYLMKTLNWNFKQASTFVRSRQADIQIPNGYQRALLNLERHLFPLPTPSPESIGDDSPTDLSRYGSRSLAWT</sequence>
<keyword evidence="4" id="KW-0904">Protein phosphatase</keyword>
<evidence type="ECO:0000256" key="5">
    <source>
        <dbReference type="SAM" id="MobiDB-lite"/>
    </source>
</evidence>
<keyword evidence="3" id="KW-0378">Hydrolase</keyword>
<proteinExistence type="inferred from homology"/>